<accession>A0A9D1X7V3</accession>
<evidence type="ECO:0000259" key="3">
    <source>
        <dbReference type="Pfam" id="PF16344"/>
    </source>
</evidence>
<dbReference type="AlphaFoldDB" id="A0A9D1X7V3"/>
<name>A0A9D1X7V3_9BACT</name>
<comment type="caution">
    <text evidence="4">The sequence shown here is derived from an EMBL/GenBank/DDBJ whole genome shotgun (WGS) entry which is preliminary data.</text>
</comment>
<reference evidence="4" key="1">
    <citation type="journal article" date="2021" name="PeerJ">
        <title>Extensive microbial diversity within the chicken gut microbiome revealed by metagenomics and culture.</title>
        <authorList>
            <person name="Gilroy R."/>
            <person name="Ravi A."/>
            <person name="Getino M."/>
            <person name="Pursley I."/>
            <person name="Horton D.L."/>
            <person name="Alikhan N.F."/>
            <person name="Baker D."/>
            <person name="Gharbi K."/>
            <person name="Hall N."/>
            <person name="Watson M."/>
            <person name="Adriaenssens E.M."/>
            <person name="Foster-Nyarko E."/>
            <person name="Jarju S."/>
            <person name="Secka A."/>
            <person name="Antonio M."/>
            <person name="Oren A."/>
            <person name="Chaudhuri R.R."/>
            <person name="La Ragione R."/>
            <person name="Hildebrand F."/>
            <person name="Pallen M.J."/>
        </authorList>
    </citation>
    <scope>NUCLEOTIDE SEQUENCE</scope>
    <source>
        <strain evidence="4">ChiGjej6B6-14162</strain>
    </source>
</reference>
<dbReference type="Pfam" id="PF16344">
    <property type="entry name" value="FecR_C"/>
    <property type="match status" value="1"/>
</dbReference>
<evidence type="ECO:0000313" key="5">
    <source>
        <dbReference type="Proteomes" id="UP000886740"/>
    </source>
</evidence>
<dbReference type="Gene3D" id="3.55.50.30">
    <property type="match status" value="1"/>
</dbReference>
<dbReference type="PIRSF" id="PIRSF018266">
    <property type="entry name" value="FecR"/>
    <property type="match status" value="1"/>
</dbReference>
<dbReference type="PANTHER" id="PTHR30273">
    <property type="entry name" value="PERIPLASMIC SIGNAL SENSOR AND SIGMA FACTOR ACTIVATOR FECR-RELATED"/>
    <property type="match status" value="1"/>
</dbReference>
<proteinExistence type="predicted"/>
<feature type="transmembrane region" description="Helical" evidence="1">
    <location>
        <begin position="54"/>
        <end position="73"/>
    </location>
</feature>
<dbReference type="InterPro" id="IPR012373">
    <property type="entry name" value="Ferrdict_sens_TM"/>
</dbReference>
<protein>
    <submittedName>
        <fullName evidence="4">FecR domain-containing protein</fullName>
    </submittedName>
</protein>
<evidence type="ECO:0000313" key="4">
    <source>
        <dbReference type="EMBL" id="HIX74137.1"/>
    </source>
</evidence>
<dbReference type="InterPro" id="IPR032508">
    <property type="entry name" value="FecR_C"/>
</dbReference>
<dbReference type="Gene3D" id="2.60.120.1440">
    <property type="match status" value="1"/>
</dbReference>
<evidence type="ECO:0000259" key="2">
    <source>
        <dbReference type="Pfam" id="PF04773"/>
    </source>
</evidence>
<keyword evidence="1" id="KW-0472">Membrane</keyword>
<feature type="domain" description="Protein FecR C-terminal" evidence="3">
    <location>
        <begin position="225"/>
        <end position="282"/>
    </location>
</feature>
<dbReference type="Proteomes" id="UP000886740">
    <property type="component" value="Unassembled WGS sequence"/>
</dbReference>
<keyword evidence="1" id="KW-0812">Transmembrane</keyword>
<keyword evidence="1" id="KW-1133">Transmembrane helix</keyword>
<gene>
    <name evidence="4" type="ORF">H9977_03730</name>
</gene>
<organism evidence="4 5">
    <name type="scientific">Candidatus Parabacteroides intestinipullorum</name>
    <dbReference type="NCBI Taxonomy" id="2838723"/>
    <lineage>
        <taxon>Bacteria</taxon>
        <taxon>Pseudomonadati</taxon>
        <taxon>Bacteroidota</taxon>
        <taxon>Bacteroidia</taxon>
        <taxon>Bacteroidales</taxon>
        <taxon>Tannerellaceae</taxon>
        <taxon>Parabacteroides</taxon>
    </lineage>
</organism>
<dbReference type="EMBL" id="DXEL01000030">
    <property type="protein sequence ID" value="HIX74137.1"/>
    <property type="molecule type" value="Genomic_DNA"/>
</dbReference>
<reference evidence="4" key="2">
    <citation type="submission" date="2021-04" db="EMBL/GenBank/DDBJ databases">
        <authorList>
            <person name="Gilroy R."/>
        </authorList>
    </citation>
    <scope>NUCLEOTIDE SEQUENCE</scope>
    <source>
        <strain evidence="4">ChiGjej6B6-14162</strain>
    </source>
</reference>
<dbReference type="GO" id="GO:0016989">
    <property type="term" value="F:sigma factor antagonist activity"/>
    <property type="evidence" value="ECO:0007669"/>
    <property type="project" value="TreeGrafter"/>
</dbReference>
<sequence length="287" mass="32209">MDNERIDKEKEREEAIRFVARHYEPGALDADAAWRRFASGHAIPCERSFARSRWIAVAAVLLALVAFGATYWWRQGQPDWVLVASGDVTTKVVLLPDSTRVTLAAHSSLRYDARHFGDKGRDVELRGKGFFRVTRNESSPFTAHTAHAAVRVLGTSFQIDCRDNETRLDVRSGRVRFSASGDPTLEPLVLTAGMSAAYRVGDTSIRRLAETTDDVNRFSWENRVLRFRETPLEQVIRDIEDCYQTRIVNRGTTSDARLTSVYEAVPLPDLLAIINETLGVDLAVADN</sequence>
<dbReference type="Pfam" id="PF04773">
    <property type="entry name" value="FecR"/>
    <property type="match status" value="1"/>
</dbReference>
<feature type="domain" description="FecR protein" evidence="2">
    <location>
        <begin position="91"/>
        <end position="176"/>
    </location>
</feature>
<dbReference type="InterPro" id="IPR006860">
    <property type="entry name" value="FecR"/>
</dbReference>
<dbReference type="PANTHER" id="PTHR30273:SF2">
    <property type="entry name" value="PROTEIN FECR"/>
    <property type="match status" value="1"/>
</dbReference>
<evidence type="ECO:0000256" key="1">
    <source>
        <dbReference type="SAM" id="Phobius"/>
    </source>
</evidence>